<evidence type="ECO:0000256" key="1">
    <source>
        <dbReference type="ARBA" id="ARBA00022723"/>
    </source>
</evidence>
<keyword evidence="1" id="KW-0479">Metal-binding</keyword>
<evidence type="ECO:0000256" key="5">
    <source>
        <dbReference type="PROSITE-ProRule" id="PRU00309"/>
    </source>
</evidence>
<dbReference type="PROSITE" id="PS50950">
    <property type="entry name" value="ZF_THAP"/>
    <property type="match status" value="1"/>
</dbReference>
<accession>A0AAN9WQX5</accession>
<feature type="domain" description="THAP-type" evidence="7">
    <location>
        <begin position="1"/>
        <end position="89"/>
    </location>
</feature>
<keyword evidence="4 5" id="KW-0238">DNA-binding</keyword>
<name>A0AAN9WQX5_9ORTH</name>
<keyword evidence="2 5" id="KW-0863">Zinc-finger</keyword>
<keyword evidence="6" id="KW-0812">Transmembrane</keyword>
<dbReference type="GO" id="GO:0008270">
    <property type="term" value="F:zinc ion binding"/>
    <property type="evidence" value="ECO:0007669"/>
    <property type="project" value="UniProtKB-KW"/>
</dbReference>
<keyword evidence="6" id="KW-0472">Membrane</keyword>
<dbReference type="Proteomes" id="UP001378592">
    <property type="component" value="Unassembled WGS sequence"/>
</dbReference>
<gene>
    <name evidence="8" type="ORF">R5R35_013232</name>
</gene>
<dbReference type="PANTHER" id="PTHR46927:SF3">
    <property type="entry name" value="THAP-TYPE DOMAIN-CONTAINING PROTEIN"/>
    <property type="match status" value="1"/>
</dbReference>
<evidence type="ECO:0000259" key="7">
    <source>
        <dbReference type="PROSITE" id="PS50950"/>
    </source>
</evidence>
<dbReference type="InterPro" id="IPR006612">
    <property type="entry name" value="THAP_Znf"/>
</dbReference>
<comment type="caution">
    <text evidence="8">The sequence shown here is derived from an EMBL/GenBank/DDBJ whole genome shotgun (WGS) entry which is preliminary data.</text>
</comment>
<evidence type="ECO:0000313" key="9">
    <source>
        <dbReference type="Proteomes" id="UP001378592"/>
    </source>
</evidence>
<evidence type="ECO:0000256" key="6">
    <source>
        <dbReference type="SAM" id="Phobius"/>
    </source>
</evidence>
<keyword evidence="6" id="KW-1133">Transmembrane helix</keyword>
<evidence type="ECO:0000313" key="8">
    <source>
        <dbReference type="EMBL" id="KAK7873699.1"/>
    </source>
</evidence>
<keyword evidence="9" id="KW-1185">Reference proteome</keyword>
<protein>
    <recommendedName>
        <fullName evidence="7">THAP-type domain-containing protein</fullName>
    </recommendedName>
</protein>
<dbReference type="InterPro" id="IPR052224">
    <property type="entry name" value="THAP_domain_protein"/>
</dbReference>
<evidence type="ECO:0000256" key="3">
    <source>
        <dbReference type="ARBA" id="ARBA00022833"/>
    </source>
</evidence>
<keyword evidence="3" id="KW-0862">Zinc</keyword>
<proteinExistence type="predicted"/>
<sequence>MNKHTRRCCVLNCRNSNYKILSKTKTKLFKFPRNVNRCRDWVCAIGFPSVASCTWETLITHGYVCKDHFEEKYVTAIQGITVNAVPTIFPYLRTPLSEPQLRLFDESVPVQKSALGFEYYERVGSNVKDPTVNQNPIMHNIVVEAESIIKLEEVNFELLKEAKVGSHVEEPIMIKNPIKDDIVVEAESIIKLEEVKEEPNDYVESSWTFLVSLFPLHIIFFHVYRFWQL</sequence>
<dbReference type="Pfam" id="PF05485">
    <property type="entry name" value="THAP"/>
    <property type="match status" value="1"/>
</dbReference>
<dbReference type="PANTHER" id="PTHR46927">
    <property type="entry name" value="AGAP005574-PA"/>
    <property type="match status" value="1"/>
</dbReference>
<dbReference type="EMBL" id="JAZDUA010000010">
    <property type="protein sequence ID" value="KAK7873699.1"/>
    <property type="molecule type" value="Genomic_DNA"/>
</dbReference>
<feature type="transmembrane region" description="Helical" evidence="6">
    <location>
        <begin position="207"/>
        <end position="227"/>
    </location>
</feature>
<evidence type="ECO:0000256" key="4">
    <source>
        <dbReference type="ARBA" id="ARBA00023125"/>
    </source>
</evidence>
<reference evidence="8 9" key="1">
    <citation type="submission" date="2024-03" db="EMBL/GenBank/DDBJ databases">
        <title>The genome assembly and annotation of the cricket Gryllus longicercus Weissman &amp; Gray.</title>
        <authorList>
            <person name="Szrajer S."/>
            <person name="Gray D."/>
            <person name="Ylla G."/>
        </authorList>
    </citation>
    <scope>NUCLEOTIDE SEQUENCE [LARGE SCALE GENOMIC DNA]</scope>
    <source>
        <strain evidence="8">DAG 2021-001</strain>
        <tissue evidence="8">Whole body minus gut</tissue>
    </source>
</reference>
<dbReference type="SMART" id="SM00980">
    <property type="entry name" value="THAP"/>
    <property type="match status" value="1"/>
</dbReference>
<dbReference type="GO" id="GO:0003677">
    <property type="term" value="F:DNA binding"/>
    <property type="evidence" value="ECO:0007669"/>
    <property type="project" value="UniProtKB-UniRule"/>
</dbReference>
<dbReference type="AlphaFoldDB" id="A0AAN9WQX5"/>
<dbReference type="SUPFAM" id="SSF57716">
    <property type="entry name" value="Glucocorticoid receptor-like (DNA-binding domain)"/>
    <property type="match status" value="1"/>
</dbReference>
<evidence type="ECO:0000256" key="2">
    <source>
        <dbReference type="ARBA" id="ARBA00022771"/>
    </source>
</evidence>
<organism evidence="8 9">
    <name type="scientific">Gryllus longicercus</name>
    <dbReference type="NCBI Taxonomy" id="2509291"/>
    <lineage>
        <taxon>Eukaryota</taxon>
        <taxon>Metazoa</taxon>
        <taxon>Ecdysozoa</taxon>
        <taxon>Arthropoda</taxon>
        <taxon>Hexapoda</taxon>
        <taxon>Insecta</taxon>
        <taxon>Pterygota</taxon>
        <taxon>Neoptera</taxon>
        <taxon>Polyneoptera</taxon>
        <taxon>Orthoptera</taxon>
        <taxon>Ensifera</taxon>
        <taxon>Gryllidea</taxon>
        <taxon>Grylloidea</taxon>
        <taxon>Gryllidae</taxon>
        <taxon>Gryllinae</taxon>
        <taxon>Gryllus</taxon>
    </lineage>
</organism>